<name>A0A839IV47_9GAMM</name>
<keyword evidence="4 6" id="KW-0998">Cell outer membrane</keyword>
<dbReference type="Pfam" id="PF04390">
    <property type="entry name" value="LptE"/>
    <property type="match status" value="1"/>
</dbReference>
<evidence type="ECO:0000256" key="3">
    <source>
        <dbReference type="ARBA" id="ARBA00023139"/>
    </source>
</evidence>
<dbReference type="RefSeq" id="WP_182810066.1">
    <property type="nucleotide sequence ID" value="NZ_JACJFM010000026.1"/>
</dbReference>
<dbReference type="PROSITE" id="PS51257">
    <property type="entry name" value="PROKAR_LIPOPROTEIN"/>
    <property type="match status" value="1"/>
</dbReference>
<keyword evidence="2 6" id="KW-0472">Membrane</keyword>
<keyword evidence="5 6" id="KW-0449">Lipoprotein</keyword>
<evidence type="ECO:0000256" key="5">
    <source>
        <dbReference type="ARBA" id="ARBA00023288"/>
    </source>
</evidence>
<dbReference type="AlphaFoldDB" id="A0A839IV47"/>
<evidence type="ECO:0000313" key="8">
    <source>
        <dbReference type="Proteomes" id="UP000565262"/>
    </source>
</evidence>
<dbReference type="GO" id="GO:0001530">
    <property type="term" value="F:lipopolysaccharide binding"/>
    <property type="evidence" value="ECO:0007669"/>
    <property type="project" value="TreeGrafter"/>
</dbReference>
<dbReference type="InterPro" id="IPR007485">
    <property type="entry name" value="LPS_assembly_LptE"/>
</dbReference>
<sequence length="172" mass="19169">MLRTITKGIAAVLLALTVSGCGFQLRESAGFPAELSPLYLSQQQDTVYTSLLTRLQQGGVELTDQQKAAKWRLWLSGVRHSKRQVTYTSGASSYDLQGEVDYQLMDAAGKAVIPPRTLRSERTYTSNESLYSEASDIAALRYEIERDLARRISQQLSKVKLPTKDDNPAREP</sequence>
<comment type="similarity">
    <text evidence="6">Belongs to the LptE lipoprotein family.</text>
</comment>
<organism evidence="7 8">
    <name type="scientific">Oceanospirillum sediminis</name>
    <dbReference type="NCBI Taxonomy" id="2760088"/>
    <lineage>
        <taxon>Bacteria</taxon>
        <taxon>Pseudomonadati</taxon>
        <taxon>Pseudomonadota</taxon>
        <taxon>Gammaproteobacteria</taxon>
        <taxon>Oceanospirillales</taxon>
        <taxon>Oceanospirillaceae</taxon>
        <taxon>Oceanospirillum</taxon>
    </lineage>
</organism>
<accession>A0A839IV47</accession>
<dbReference type="GO" id="GO:0009279">
    <property type="term" value="C:cell outer membrane"/>
    <property type="evidence" value="ECO:0007669"/>
    <property type="project" value="UniProtKB-SubCell"/>
</dbReference>
<dbReference type="GO" id="GO:0015920">
    <property type="term" value="P:lipopolysaccharide transport"/>
    <property type="evidence" value="ECO:0007669"/>
    <property type="project" value="TreeGrafter"/>
</dbReference>
<dbReference type="Gene3D" id="3.30.160.150">
    <property type="entry name" value="Lipoprotein like domain"/>
    <property type="match status" value="1"/>
</dbReference>
<keyword evidence="8" id="KW-1185">Reference proteome</keyword>
<keyword evidence="1 6" id="KW-0732">Signal</keyword>
<dbReference type="GO" id="GO:1990351">
    <property type="term" value="C:transporter complex"/>
    <property type="evidence" value="ECO:0007669"/>
    <property type="project" value="TreeGrafter"/>
</dbReference>
<comment type="subcellular location">
    <subcellularLocation>
        <location evidence="6">Cell outer membrane</location>
        <topology evidence="6">Lipid-anchor</topology>
    </subcellularLocation>
</comment>
<dbReference type="Proteomes" id="UP000565262">
    <property type="component" value="Unassembled WGS sequence"/>
</dbReference>
<evidence type="ECO:0000256" key="2">
    <source>
        <dbReference type="ARBA" id="ARBA00023136"/>
    </source>
</evidence>
<evidence type="ECO:0000256" key="4">
    <source>
        <dbReference type="ARBA" id="ARBA00023237"/>
    </source>
</evidence>
<dbReference type="GO" id="GO:0043165">
    <property type="term" value="P:Gram-negative-bacterium-type cell outer membrane assembly"/>
    <property type="evidence" value="ECO:0007669"/>
    <property type="project" value="UniProtKB-UniRule"/>
</dbReference>
<comment type="caution">
    <text evidence="7">The sequence shown here is derived from an EMBL/GenBank/DDBJ whole genome shotgun (WGS) entry which is preliminary data.</text>
</comment>
<evidence type="ECO:0000313" key="7">
    <source>
        <dbReference type="EMBL" id="MBB1488297.1"/>
    </source>
</evidence>
<evidence type="ECO:0000256" key="6">
    <source>
        <dbReference type="HAMAP-Rule" id="MF_01186"/>
    </source>
</evidence>
<gene>
    <name evidence="6" type="primary">lptE</name>
    <name evidence="7" type="ORF">H4O21_16965</name>
</gene>
<reference evidence="7 8" key="1">
    <citation type="submission" date="2020-08" db="EMBL/GenBank/DDBJ databases">
        <title>Oceanospirillum sp. nov. isolated from marine sediment.</title>
        <authorList>
            <person name="Ji X."/>
        </authorList>
    </citation>
    <scope>NUCLEOTIDE SEQUENCE [LARGE SCALE GENOMIC DNA]</scope>
    <source>
        <strain evidence="7 8">D5</strain>
    </source>
</reference>
<evidence type="ECO:0000256" key="1">
    <source>
        <dbReference type="ARBA" id="ARBA00022729"/>
    </source>
</evidence>
<dbReference type="PANTHER" id="PTHR38098:SF1">
    <property type="entry name" value="LPS-ASSEMBLY LIPOPROTEIN LPTE"/>
    <property type="match status" value="1"/>
</dbReference>
<protein>
    <recommendedName>
        <fullName evidence="6">LPS-assembly lipoprotein LptE</fullName>
    </recommendedName>
</protein>
<dbReference type="EMBL" id="JACJFM010000026">
    <property type="protein sequence ID" value="MBB1488297.1"/>
    <property type="molecule type" value="Genomic_DNA"/>
</dbReference>
<proteinExistence type="inferred from homology"/>
<keyword evidence="3 6" id="KW-0564">Palmitate</keyword>
<dbReference type="HAMAP" id="MF_01186">
    <property type="entry name" value="LPS_assembly_LptE"/>
    <property type="match status" value="1"/>
</dbReference>
<comment type="subunit">
    <text evidence="6">Component of the lipopolysaccharide transport and assembly complex. Interacts with LptD.</text>
</comment>
<comment type="function">
    <text evidence="6">Together with LptD, is involved in the assembly of lipopolysaccharide (LPS) at the surface of the outer membrane. Required for the proper assembly of LptD. Binds LPS and may serve as the LPS recognition site at the outer membrane.</text>
</comment>
<dbReference type="PANTHER" id="PTHR38098">
    <property type="entry name" value="LPS-ASSEMBLY LIPOPROTEIN LPTE"/>
    <property type="match status" value="1"/>
</dbReference>